<dbReference type="AlphaFoldDB" id="F8PZE9"/>
<organism evidence="2">
    <name type="scientific">Serpula lacrymans var. lacrymans (strain S7.3)</name>
    <name type="common">Dry rot fungus</name>
    <dbReference type="NCBI Taxonomy" id="936435"/>
    <lineage>
        <taxon>Eukaryota</taxon>
        <taxon>Fungi</taxon>
        <taxon>Dikarya</taxon>
        <taxon>Basidiomycota</taxon>
        <taxon>Agaricomycotina</taxon>
        <taxon>Agaricomycetes</taxon>
        <taxon>Agaricomycetidae</taxon>
        <taxon>Boletales</taxon>
        <taxon>Coniophorineae</taxon>
        <taxon>Serpulaceae</taxon>
        <taxon>Serpula</taxon>
    </lineage>
</organism>
<evidence type="ECO:0000313" key="1">
    <source>
        <dbReference type="EMBL" id="EGN98271.1"/>
    </source>
</evidence>
<dbReference type="Proteomes" id="UP000008063">
    <property type="component" value="Unassembled WGS sequence"/>
</dbReference>
<proteinExistence type="predicted"/>
<protein>
    <submittedName>
        <fullName evidence="1">Uncharacterized protein</fullName>
    </submittedName>
</protein>
<reference evidence="2" key="1">
    <citation type="journal article" date="2011" name="Science">
        <title>The plant cell wall-decomposing machinery underlies the functional diversity of forest fungi.</title>
        <authorList>
            <person name="Eastwood D.C."/>
            <person name="Floudas D."/>
            <person name="Binder M."/>
            <person name="Majcherczyk A."/>
            <person name="Schneider P."/>
            <person name="Aerts A."/>
            <person name="Asiegbu F.O."/>
            <person name="Baker S.E."/>
            <person name="Barry K."/>
            <person name="Bendiksby M."/>
            <person name="Blumentritt M."/>
            <person name="Coutinho P.M."/>
            <person name="Cullen D."/>
            <person name="de Vries R.P."/>
            <person name="Gathman A."/>
            <person name="Goodell B."/>
            <person name="Henrissat B."/>
            <person name="Ihrmark K."/>
            <person name="Kauserud H."/>
            <person name="Kohler A."/>
            <person name="LaButti K."/>
            <person name="Lapidus A."/>
            <person name="Lavin J.L."/>
            <person name="Lee Y.-H."/>
            <person name="Lindquist E."/>
            <person name="Lilly W."/>
            <person name="Lucas S."/>
            <person name="Morin E."/>
            <person name="Murat C."/>
            <person name="Oguiza J.A."/>
            <person name="Park J."/>
            <person name="Pisabarro A.G."/>
            <person name="Riley R."/>
            <person name="Rosling A."/>
            <person name="Salamov A."/>
            <person name="Schmidt O."/>
            <person name="Schmutz J."/>
            <person name="Skrede I."/>
            <person name="Stenlid J."/>
            <person name="Wiebenga A."/>
            <person name="Xie X."/>
            <person name="Kuees U."/>
            <person name="Hibbett D.S."/>
            <person name="Hoffmeister D."/>
            <person name="Hoegberg N."/>
            <person name="Martin F."/>
            <person name="Grigoriev I.V."/>
            <person name="Watkinson S.C."/>
        </authorList>
    </citation>
    <scope>NUCLEOTIDE SEQUENCE [LARGE SCALE GENOMIC DNA]</scope>
    <source>
        <strain evidence="2">strain S7.3</strain>
    </source>
</reference>
<name>F8PZE9_SERL3</name>
<keyword evidence="2" id="KW-1185">Reference proteome</keyword>
<dbReference type="InParanoid" id="F8PZE9"/>
<evidence type="ECO:0000313" key="2">
    <source>
        <dbReference type="Proteomes" id="UP000008063"/>
    </source>
</evidence>
<gene>
    <name evidence="1" type="ORF">SERLA73DRAFT_74493</name>
</gene>
<sequence>MLDIFDPLNEDIADDYISEANAQWMAEHPYSQGLVSGVAPYSFPTLLTTFVPAPVPVFVAPPAFSLSAPNNVLSQLAVIPAPQPIHAPAVPPAQTSAT</sequence>
<accession>F8PZE9</accession>
<dbReference type="EMBL" id="GL945481">
    <property type="protein sequence ID" value="EGN98271.1"/>
    <property type="molecule type" value="Genomic_DNA"/>
</dbReference>
<dbReference type="HOGENOM" id="CLU_2334931_0_0_1"/>